<dbReference type="CDD" id="cd04762">
    <property type="entry name" value="HTH_MerR-trunc"/>
    <property type="match status" value="1"/>
</dbReference>
<gene>
    <name evidence="2" type="ORF">NVS47_15960</name>
</gene>
<dbReference type="NCBIfam" id="TIGR01764">
    <property type="entry name" value="excise"/>
    <property type="match status" value="1"/>
</dbReference>
<proteinExistence type="predicted"/>
<protein>
    <submittedName>
        <fullName evidence="2">Helix-turn-helix domain-containing protein</fullName>
    </submittedName>
</protein>
<dbReference type="SUPFAM" id="SSF46955">
    <property type="entry name" value="Putative DNA-binding domain"/>
    <property type="match status" value="1"/>
</dbReference>
<dbReference type="InterPro" id="IPR041657">
    <property type="entry name" value="HTH_17"/>
</dbReference>
<comment type="caution">
    <text evidence="2">The sequence shown here is derived from an EMBL/GenBank/DDBJ whole genome shotgun (WGS) entry which is preliminary data.</text>
</comment>
<dbReference type="Pfam" id="PF12728">
    <property type="entry name" value="HTH_17"/>
    <property type="match status" value="1"/>
</dbReference>
<name>A0ABT1YAM7_9FIRM</name>
<dbReference type="RefSeq" id="WP_089611913.1">
    <property type="nucleotide sequence ID" value="NZ_CP022121.1"/>
</dbReference>
<accession>A0ABT1YAM7</accession>
<dbReference type="Gene3D" id="1.10.1660.10">
    <property type="match status" value="1"/>
</dbReference>
<organism evidence="2 3">
    <name type="scientific">Dehalobacterium formicoaceticum</name>
    <dbReference type="NCBI Taxonomy" id="51515"/>
    <lineage>
        <taxon>Bacteria</taxon>
        <taxon>Bacillati</taxon>
        <taxon>Bacillota</taxon>
        <taxon>Clostridia</taxon>
        <taxon>Eubacteriales</taxon>
        <taxon>Peptococcaceae</taxon>
        <taxon>Dehalobacterium</taxon>
    </lineage>
</organism>
<dbReference type="EMBL" id="JANPWE010000015">
    <property type="protein sequence ID" value="MCR6546984.1"/>
    <property type="molecule type" value="Genomic_DNA"/>
</dbReference>
<dbReference type="InterPro" id="IPR010093">
    <property type="entry name" value="SinI_DNA-bd"/>
</dbReference>
<dbReference type="Proteomes" id="UP001524944">
    <property type="component" value="Unassembled WGS sequence"/>
</dbReference>
<dbReference type="InterPro" id="IPR009061">
    <property type="entry name" value="DNA-bd_dom_put_sf"/>
</dbReference>
<sequence length="86" mass="9961">MEKTDKSMNETIKETTNQMMDQTMIMGERLINTKTACKILGVSSRTLRRWCKDGFLPYFNTVGGHKRFSLKEIKKFLANNHVNSDT</sequence>
<feature type="domain" description="Helix-turn-helix" evidence="1">
    <location>
        <begin position="32"/>
        <end position="80"/>
    </location>
</feature>
<keyword evidence="3" id="KW-1185">Reference proteome</keyword>
<evidence type="ECO:0000313" key="3">
    <source>
        <dbReference type="Proteomes" id="UP001524944"/>
    </source>
</evidence>
<evidence type="ECO:0000313" key="2">
    <source>
        <dbReference type="EMBL" id="MCR6546984.1"/>
    </source>
</evidence>
<reference evidence="2 3" key="1">
    <citation type="submission" date="2022-08" db="EMBL/GenBank/DDBJ databases">
        <title>Proteogenomics of the novel Dehalobacterium formicoaceticum strain EZ94 highlights a key role of methyltransferases during anaerobic dichloromethane degradation.</title>
        <authorList>
            <person name="Wasmund K."/>
        </authorList>
    </citation>
    <scope>NUCLEOTIDE SEQUENCE [LARGE SCALE GENOMIC DNA]</scope>
    <source>
        <strain evidence="2 3">EZ94</strain>
    </source>
</reference>
<evidence type="ECO:0000259" key="1">
    <source>
        <dbReference type="Pfam" id="PF12728"/>
    </source>
</evidence>